<evidence type="ECO:0000313" key="2">
    <source>
        <dbReference type="Proteomes" id="UP001281410"/>
    </source>
</evidence>
<evidence type="ECO:0000313" key="1">
    <source>
        <dbReference type="EMBL" id="KAK3213146.1"/>
    </source>
</evidence>
<reference evidence="1" key="1">
    <citation type="journal article" date="2023" name="Plant J.">
        <title>Genome sequences and population genomics provide insights into the demographic history, inbreeding, and mutation load of two 'living fossil' tree species of Dipteronia.</title>
        <authorList>
            <person name="Feng Y."/>
            <person name="Comes H.P."/>
            <person name="Chen J."/>
            <person name="Zhu S."/>
            <person name="Lu R."/>
            <person name="Zhang X."/>
            <person name="Li P."/>
            <person name="Qiu J."/>
            <person name="Olsen K.M."/>
            <person name="Qiu Y."/>
        </authorList>
    </citation>
    <scope>NUCLEOTIDE SEQUENCE</scope>
    <source>
        <strain evidence="1">NBL</strain>
    </source>
</reference>
<protein>
    <submittedName>
        <fullName evidence="1">Uncharacterized protein</fullName>
    </submittedName>
</protein>
<sequence length="111" mass="12674">MKVWVYMEGELPLIHDGPVNNIYGIEGQFIDEMESRNSKFMARHPDEAHTFFLPISIAYIINFLYHPLIAYSPGQLQHFVADYIGVVSQKYLTGTEATAQITSWFLVMTGT</sequence>
<dbReference type="Proteomes" id="UP001281410">
    <property type="component" value="Unassembled WGS sequence"/>
</dbReference>
<comment type="caution">
    <text evidence="1">The sequence shown here is derived from an EMBL/GenBank/DDBJ whole genome shotgun (WGS) entry which is preliminary data.</text>
</comment>
<proteinExistence type="predicted"/>
<accession>A0AAE0AFS7</accession>
<organism evidence="1 2">
    <name type="scientific">Dipteronia sinensis</name>
    <dbReference type="NCBI Taxonomy" id="43782"/>
    <lineage>
        <taxon>Eukaryota</taxon>
        <taxon>Viridiplantae</taxon>
        <taxon>Streptophyta</taxon>
        <taxon>Embryophyta</taxon>
        <taxon>Tracheophyta</taxon>
        <taxon>Spermatophyta</taxon>
        <taxon>Magnoliopsida</taxon>
        <taxon>eudicotyledons</taxon>
        <taxon>Gunneridae</taxon>
        <taxon>Pentapetalae</taxon>
        <taxon>rosids</taxon>
        <taxon>malvids</taxon>
        <taxon>Sapindales</taxon>
        <taxon>Sapindaceae</taxon>
        <taxon>Hippocastanoideae</taxon>
        <taxon>Acereae</taxon>
        <taxon>Dipteronia</taxon>
    </lineage>
</organism>
<name>A0AAE0AFS7_9ROSI</name>
<dbReference type="AlphaFoldDB" id="A0AAE0AFS7"/>
<dbReference type="EMBL" id="JANJYJ010000005">
    <property type="protein sequence ID" value="KAK3213146.1"/>
    <property type="molecule type" value="Genomic_DNA"/>
</dbReference>
<gene>
    <name evidence="1" type="ORF">Dsin_017852</name>
</gene>
<keyword evidence="2" id="KW-1185">Reference proteome</keyword>